<proteinExistence type="inferred from homology"/>
<feature type="region of interest" description="Disordered" evidence="5">
    <location>
        <begin position="57"/>
        <end position="171"/>
    </location>
</feature>
<evidence type="ECO:0000313" key="9">
    <source>
        <dbReference type="Proteomes" id="UP000094112"/>
    </source>
</evidence>
<feature type="region of interest" description="Disordered" evidence="5">
    <location>
        <begin position="412"/>
        <end position="548"/>
    </location>
</feature>
<feature type="compositionally biased region" description="Basic and acidic residues" evidence="5">
    <location>
        <begin position="57"/>
        <end position="90"/>
    </location>
</feature>
<evidence type="ECO:0000256" key="4">
    <source>
        <dbReference type="ARBA" id="ARBA00023242"/>
    </source>
</evidence>
<evidence type="ECO:0000259" key="6">
    <source>
        <dbReference type="Pfam" id="PF08159"/>
    </source>
</evidence>
<dbReference type="STRING" id="683960.A0A1E3P499"/>
<dbReference type="EMBL" id="KV454210">
    <property type="protein sequence ID" value="ODQ60245.1"/>
    <property type="molecule type" value="Genomic_DNA"/>
</dbReference>
<dbReference type="RefSeq" id="XP_019039452.1">
    <property type="nucleotide sequence ID" value="XM_019181709.1"/>
</dbReference>
<feature type="compositionally biased region" description="Basic and acidic residues" evidence="5">
    <location>
        <begin position="472"/>
        <end position="509"/>
    </location>
</feature>
<feature type="compositionally biased region" description="Basic and acidic residues" evidence="5">
    <location>
        <begin position="212"/>
        <end position="227"/>
    </location>
</feature>
<dbReference type="PANTHER" id="PTHR12202:SF0">
    <property type="entry name" value="ESF1 HOMOLOG"/>
    <property type="match status" value="1"/>
</dbReference>
<accession>A0A1E3P499</accession>
<dbReference type="GO" id="GO:0003723">
    <property type="term" value="F:RNA binding"/>
    <property type="evidence" value="ECO:0007669"/>
    <property type="project" value="EnsemblFungi"/>
</dbReference>
<keyword evidence="4" id="KW-0539">Nucleus</keyword>
<gene>
    <name evidence="8" type="ORF">WICANDRAFT_30260</name>
</gene>
<dbReference type="InterPro" id="IPR039754">
    <property type="entry name" value="Esf1"/>
</dbReference>
<dbReference type="GO" id="GO:0006364">
    <property type="term" value="P:rRNA processing"/>
    <property type="evidence" value="ECO:0007669"/>
    <property type="project" value="EnsemblFungi"/>
</dbReference>
<reference evidence="8 9" key="1">
    <citation type="journal article" date="2016" name="Proc. Natl. Acad. Sci. U.S.A.">
        <title>Comparative genomics of biotechnologically important yeasts.</title>
        <authorList>
            <person name="Riley R."/>
            <person name="Haridas S."/>
            <person name="Wolfe K.H."/>
            <person name="Lopes M.R."/>
            <person name="Hittinger C.T."/>
            <person name="Goeker M."/>
            <person name="Salamov A.A."/>
            <person name="Wisecaver J.H."/>
            <person name="Long T.M."/>
            <person name="Calvey C.H."/>
            <person name="Aerts A.L."/>
            <person name="Barry K.W."/>
            <person name="Choi C."/>
            <person name="Clum A."/>
            <person name="Coughlan A.Y."/>
            <person name="Deshpande S."/>
            <person name="Douglass A.P."/>
            <person name="Hanson S.J."/>
            <person name="Klenk H.-P."/>
            <person name="LaButti K.M."/>
            <person name="Lapidus A."/>
            <person name="Lindquist E.A."/>
            <person name="Lipzen A.M."/>
            <person name="Meier-Kolthoff J.P."/>
            <person name="Ohm R.A."/>
            <person name="Otillar R.P."/>
            <person name="Pangilinan J.L."/>
            <person name="Peng Y."/>
            <person name="Rokas A."/>
            <person name="Rosa C.A."/>
            <person name="Scheuner C."/>
            <person name="Sibirny A.A."/>
            <person name="Slot J.C."/>
            <person name="Stielow J.B."/>
            <person name="Sun H."/>
            <person name="Kurtzman C.P."/>
            <person name="Blackwell M."/>
            <person name="Grigoriev I.V."/>
            <person name="Jeffries T.W."/>
        </authorList>
    </citation>
    <scope>NUCLEOTIDE SEQUENCE [LARGE SCALE GENOMIC DNA]</scope>
    <source>
        <strain evidence="9">ATCC 58044 / CBS 1984 / NCYC 433 / NRRL Y-366-8</strain>
    </source>
</reference>
<dbReference type="PANTHER" id="PTHR12202">
    <property type="entry name" value="ESF1 HOMOLOG"/>
    <property type="match status" value="1"/>
</dbReference>
<feature type="compositionally biased region" description="Acidic residues" evidence="5">
    <location>
        <begin position="133"/>
        <end position="157"/>
    </location>
</feature>
<dbReference type="InterPro" id="IPR012580">
    <property type="entry name" value="NUC153"/>
</dbReference>
<feature type="region of interest" description="Disordered" evidence="5">
    <location>
        <begin position="589"/>
        <end position="639"/>
    </location>
</feature>
<feature type="compositionally biased region" description="Acidic residues" evidence="5">
    <location>
        <begin position="91"/>
        <end position="114"/>
    </location>
</feature>
<feature type="compositionally biased region" description="Basic residues" evidence="5">
    <location>
        <begin position="1"/>
        <end position="11"/>
    </location>
</feature>
<name>A0A1E3P499_WICAA</name>
<feature type="region of interest" description="Disordered" evidence="5">
    <location>
        <begin position="1"/>
        <end position="35"/>
    </location>
</feature>
<feature type="compositionally biased region" description="Basic and acidic residues" evidence="5">
    <location>
        <begin position="518"/>
        <end position="537"/>
    </location>
</feature>
<feature type="compositionally biased region" description="Acidic residues" evidence="5">
    <location>
        <begin position="418"/>
        <end position="427"/>
    </location>
</feature>
<comment type="similarity">
    <text evidence="2">Belongs to the ESF1 family.</text>
</comment>
<dbReference type="AlphaFoldDB" id="A0A1E3P499"/>
<feature type="compositionally biased region" description="Basic residues" evidence="5">
    <location>
        <begin position="458"/>
        <end position="471"/>
    </location>
</feature>
<dbReference type="GeneID" id="30198955"/>
<evidence type="ECO:0000256" key="1">
    <source>
        <dbReference type="ARBA" id="ARBA00004604"/>
    </source>
</evidence>
<feature type="domain" description="ESF1 RRM" evidence="7">
    <location>
        <begin position="168"/>
        <end position="326"/>
    </location>
</feature>
<evidence type="ECO:0000313" key="8">
    <source>
        <dbReference type="EMBL" id="ODQ60245.1"/>
    </source>
</evidence>
<sequence length="639" mass="73526">MAKDNKGKKKGPVTTDERFSSVHNDPRFNLPKRNDFKVEVDERFSKADLEAIKKKSKIDKYGRRVKDDGDSKGFNKYYKSKDDEKKKQESEESSSEEEEEEEEESESEDVEIDEAQAKLDLARGEGLPSDYESSSDESSSDEESSEDEVDDDEEETDEKPPEGDPAPRFAVVNLDWDHVKSVDLMATFQSFVPSGGHIEEISIYPSEFGKERMQREDMEGPPRELFKSKKSKKAQDSDDDSDSEIEAKDLYEEGDAEVDYDSKSLRRYQLQRLRYYYAIVTCDSIKTAKNIYDNCDGTEYESTANFFDLRYVPDEMDFDDEPRDSCNKIPSNYKPTTFVTDALQHSKVKLTWDETPAERVKMSSKAFSQRELDDMDFKAYLASDNSDEESDNEDLKNKYKNLVGSSTKIGNKNIFEQNDNDSDDVDMEITFTPGLDEKTAAANAAKEGTEEESTLDKLKRKAKERRKTRKEKVKELKKEAQEKKSETKTSAKSKKSENDEGDEKSKAELELLMLDQQDGTHREHFSMKELIKSEKEKSKKSKHRNKNKIIEDDFKADLNDPRFNEIFTNHDFAIDPSQPQFKKTATMAQILEERNKRRDGDNKTAAPSSSKKRTHKDAAIADNDDVNNLVQRIKRKSKK</sequence>
<evidence type="ECO:0000259" key="7">
    <source>
        <dbReference type="Pfam" id="PF25121"/>
    </source>
</evidence>
<evidence type="ECO:0000256" key="5">
    <source>
        <dbReference type="SAM" id="MobiDB-lite"/>
    </source>
</evidence>
<feature type="compositionally biased region" description="Basic residues" evidence="5">
    <location>
        <begin position="538"/>
        <end position="547"/>
    </location>
</feature>
<dbReference type="Proteomes" id="UP000094112">
    <property type="component" value="Unassembled WGS sequence"/>
</dbReference>
<feature type="compositionally biased region" description="Basic and acidic residues" evidence="5">
    <location>
        <begin position="15"/>
        <end position="35"/>
    </location>
</feature>
<evidence type="ECO:0000256" key="2">
    <source>
        <dbReference type="ARBA" id="ARBA00009087"/>
    </source>
</evidence>
<dbReference type="OrthoDB" id="431825at2759"/>
<dbReference type="GO" id="GO:0032040">
    <property type="term" value="C:small-subunit processome"/>
    <property type="evidence" value="ECO:0007669"/>
    <property type="project" value="EnsemblFungi"/>
</dbReference>
<feature type="domain" description="NUC153" evidence="6">
    <location>
        <begin position="560"/>
        <end position="587"/>
    </location>
</feature>
<evidence type="ECO:0000256" key="3">
    <source>
        <dbReference type="ARBA" id="ARBA00023054"/>
    </source>
</evidence>
<dbReference type="Pfam" id="PF25121">
    <property type="entry name" value="RRM_ESF1"/>
    <property type="match status" value="1"/>
</dbReference>
<dbReference type="Pfam" id="PF08159">
    <property type="entry name" value="NUC153"/>
    <property type="match status" value="1"/>
</dbReference>
<protein>
    <submittedName>
        <fullName evidence="8">Uncharacterized protein</fullName>
    </submittedName>
</protein>
<comment type="subcellular location">
    <subcellularLocation>
        <location evidence="1">Nucleus</location>
        <location evidence="1">Nucleolus</location>
    </subcellularLocation>
</comment>
<organism evidence="8 9">
    <name type="scientific">Wickerhamomyces anomalus (strain ATCC 58044 / CBS 1984 / NCYC 433 / NRRL Y-366-8)</name>
    <name type="common">Yeast</name>
    <name type="synonym">Hansenula anomala</name>
    <dbReference type="NCBI Taxonomy" id="683960"/>
    <lineage>
        <taxon>Eukaryota</taxon>
        <taxon>Fungi</taxon>
        <taxon>Dikarya</taxon>
        <taxon>Ascomycota</taxon>
        <taxon>Saccharomycotina</taxon>
        <taxon>Saccharomycetes</taxon>
        <taxon>Phaffomycetales</taxon>
        <taxon>Wickerhamomycetaceae</taxon>
        <taxon>Wickerhamomyces</taxon>
    </lineage>
</organism>
<keyword evidence="3" id="KW-0175">Coiled coil</keyword>
<dbReference type="InterPro" id="IPR056750">
    <property type="entry name" value="RRM_ESF1"/>
</dbReference>
<keyword evidence="9" id="KW-1185">Reference proteome</keyword>
<feature type="region of interest" description="Disordered" evidence="5">
    <location>
        <begin position="212"/>
        <end position="250"/>
    </location>
</feature>
<feature type="compositionally biased region" description="Basic and acidic residues" evidence="5">
    <location>
        <begin position="591"/>
        <end position="602"/>
    </location>
</feature>